<dbReference type="EMBL" id="PDCK01000040">
    <property type="protein sequence ID" value="PRQ47628.1"/>
    <property type="molecule type" value="Genomic_DNA"/>
</dbReference>
<accession>A0A2P6RMH8</accession>
<dbReference type="PANTHER" id="PTHR36410">
    <property type="entry name" value="EXPRESSED PROTEIN"/>
    <property type="match status" value="1"/>
</dbReference>
<name>A0A2P6RMH8_ROSCH</name>
<feature type="region of interest" description="Disordered" evidence="1">
    <location>
        <begin position="35"/>
        <end position="128"/>
    </location>
</feature>
<evidence type="ECO:0000313" key="3">
    <source>
        <dbReference type="Proteomes" id="UP000238479"/>
    </source>
</evidence>
<organism evidence="2 3">
    <name type="scientific">Rosa chinensis</name>
    <name type="common">China rose</name>
    <dbReference type="NCBI Taxonomy" id="74649"/>
    <lineage>
        <taxon>Eukaryota</taxon>
        <taxon>Viridiplantae</taxon>
        <taxon>Streptophyta</taxon>
        <taxon>Embryophyta</taxon>
        <taxon>Tracheophyta</taxon>
        <taxon>Spermatophyta</taxon>
        <taxon>Magnoliopsida</taxon>
        <taxon>eudicotyledons</taxon>
        <taxon>Gunneridae</taxon>
        <taxon>Pentapetalae</taxon>
        <taxon>rosids</taxon>
        <taxon>fabids</taxon>
        <taxon>Rosales</taxon>
        <taxon>Rosaceae</taxon>
        <taxon>Rosoideae</taxon>
        <taxon>Rosoideae incertae sedis</taxon>
        <taxon>Rosa</taxon>
    </lineage>
</organism>
<proteinExistence type="predicted"/>
<gene>
    <name evidence="2" type="ORF">RchiOBHm_Chr2g0101751</name>
</gene>
<dbReference type="Proteomes" id="UP000238479">
    <property type="component" value="Chromosome 2"/>
</dbReference>
<comment type="caution">
    <text evidence="2">The sequence shown here is derived from an EMBL/GenBank/DDBJ whole genome shotgun (WGS) entry which is preliminary data.</text>
</comment>
<dbReference type="OMA" id="KVHENHP"/>
<feature type="compositionally biased region" description="Basic and acidic residues" evidence="1">
    <location>
        <begin position="42"/>
        <end position="51"/>
    </location>
</feature>
<dbReference type="PANTHER" id="PTHR36410:SF1">
    <property type="entry name" value="EXPRESSED PROTEIN"/>
    <property type="match status" value="1"/>
</dbReference>
<dbReference type="Gramene" id="PRQ47628">
    <property type="protein sequence ID" value="PRQ47628"/>
    <property type="gene ID" value="RchiOBHm_Chr2g0101751"/>
</dbReference>
<dbReference type="AlphaFoldDB" id="A0A2P6RMH8"/>
<protein>
    <submittedName>
        <fullName evidence="2">Uncharacterized protein</fullName>
    </submittedName>
</protein>
<evidence type="ECO:0000256" key="1">
    <source>
        <dbReference type="SAM" id="MobiDB-lite"/>
    </source>
</evidence>
<sequence>MQKMIHAIRSVIRNQAPSNLGWKASRVGFIRQATRTVSSDPGSKHNMDKAENPNQQAGTGDVMSHSFGEGYASRSDEEGFGGVYSDNQKLPNKIEQDQLIHENNPAYDKTQGSDVKEKERARHQPSSH</sequence>
<keyword evidence="3" id="KW-1185">Reference proteome</keyword>
<dbReference type="OrthoDB" id="1702799at2759"/>
<reference evidence="2 3" key="1">
    <citation type="journal article" date="2018" name="Nat. Genet.">
        <title>The Rosa genome provides new insights in the design of modern roses.</title>
        <authorList>
            <person name="Bendahmane M."/>
        </authorList>
    </citation>
    <scope>NUCLEOTIDE SEQUENCE [LARGE SCALE GENOMIC DNA]</scope>
    <source>
        <strain evidence="3">cv. Old Blush</strain>
    </source>
</reference>
<evidence type="ECO:0000313" key="2">
    <source>
        <dbReference type="EMBL" id="PRQ47628.1"/>
    </source>
</evidence>